<dbReference type="PANTHER" id="PTHR44591">
    <property type="entry name" value="STRESS RESPONSE REGULATOR PROTEIN 1"/>
    <property type="match status" value="1"/>
</dbReference>
<sequence length="126" mass="14281">MKHTVLILEDDEPMRFLLDHLLKDKYNLVFKNDGLAGMKYLAEGNIPSIILSDFVLPKMNGFDFLNSLSQSGMFSDIPFIMVSSRSDDTFKKRCMDAGAKAFLKKPFDPSQLQKLLNTVIKSTVEN</sequence>
<dbReference type="Gene3D" id="3.40.50.2300">
    <property type="match status" value="1"/>
</dbReference>
<evidence type="ECO:0000313" key="4">
    <source>
        <dbReference type="EMBL" id="MBK6266504.1"/>
    </source>
</evidence>
<comment type="caution">
    <text evidence="4">The sequence shown here is derived from an EMBL/GenBank/DDBJ whole genome shotgun (WGS) entry which is preliminary data.</text>
</comment>
<feature type="modified residue" description="4-aspartylphosphate" evidence="2">
    <location>
        <position position="53"/>
    </location>
</feature>
<evidence type="ECO:0000256" key="1">
    <source>
        <dbReference type="ARBA" id="ARBA00022553"/>
    </source>
</evidence>
<dbReference type="SUPFAM" id="SSF52172">
    <property type="entry name" value="CheY-like"/>
    <property type="match status" value="1"/>
</dbReference>
<dbReference type="InterPro" id="IPR050595">
    <property type="entry name" value="Bact_response_regulator"/>
</dbReference>
<proteinExistence type="predicted"/>
<reference evidence="4" key="1">
    <citation type="submission" date="2021-01" db="EMBL/GenBank/DDBJ databases">
        <title>Marivirga aurantiaca sp. nov., isolated from intertidal surface sediments.</title>
        <authorList>
            <person name="Zhang M."/>
        </authorList>
    </citation>
    <scope>NUCLEOTIDE SEQUENCE</scope>
    <source>
        <strain evidence="4">S37H4</strain>
    </source>
</reference>
<dbReference type="RefSeq" id="WP_201432186.1">
    <property type="nucleotide sequence ID" value="NZ_JAEQBW010000008.1"/>
</dbReference>
<accession>A0A934X093</accession>
<evidence type="ECO:0000313" key="5">
    <source>
        <dbReference type="Proteomes" id="UP000611723"/>
    </source>
</evidence>
<dbReference type="AlphaFoldDB" id="A0A934X093"/>
<dbReference type="Proteomes" id="UP000611723">
    <property type="component" value="Unassembled WGS sequence"/>
</dbReference>
<keyword evidence="5" id="KW-1185">Reference proteome</keyword>
<dbReference type="GO" id="GO:0000160">
    <property type="term" value="P:phosphorelay signal transduction system"/>
    <property type="evidence" value="ECO:0007669"/>
    <property type="project" value="InterPro"/>
</dbReference>
<organism evidence="4 5">
    <name type="scientific">Marivirga aurantiaca</name>
    <dbReference type="NCBI Taxonomy" id="2802615"/>
    <lineage>
        <taxon>Bacteria</taxon>
        <taxon>Pseudomonadati</taxon>
        <taxon>Bacteroidota</taxon>
        <taxon>Cytophagia</taxon>
        <taxon>Cytophagales</taxon>
        <taxon>Marivirgaceae</taxon>
        <taxon>Marivirga</taxon>
    </lineage>
</organism>
<dbReference type="InterPro" id="IPR011006">
    <property type="entry name" value="CheY-like_superfamily"/>
</dbReference>
<dbReference type="PROSITE" id="PS50110">
    <property type="entry name" value="RESPONSE_REGULATORY"/>
    <property type="match status" value="1"/>
</dbReference>
<dbReference type="InterPro" id="IPR001789">
    <property type="entry name" value="Sig_transdc_resp-reg_receiver"/>
</dbReference>
<dbReference type="EMBL" id="JAEQBW010000008">
    <property type="protein sequence ID" value="MBK6266504.1"/>
    <property type="molecule type" value="Genomic_DNA"/>
</dbReference>
<feature type="domain" description="Response regulatory" evidence="3">
    <location>
        <begin position="4"/>
        <end position="120"/>
    </location>
</feature>
<protein>
    <submittedName>
        <fullName evidence="4">Response regulator</fullName>
    </submittedName>
</protein>
<gene>
    <name evidence="4" type="ORF">JKA74_15775</name>
</gene>
<evidence type="ECO:0000256" key="2">
    <source>
        <dbReference type="PROSITE-ProRule" id="PRU00169"/>
    </source>
</evidence>
<keyword evidence="1 2" id="KW-0597">Phosphoprotein</keyword>
<dbReference type="SMART" id="SM00448">
    <property type="entry name" value="REC"/>
    <property type="match status" value="1"/>
</dbReference>
<dbReference type="PANTHER" id="PTHR44591:SF3">
    <property type="entry name" value="RESPONSE REGULATORY DOMAIN-CONTAINING PROTEIN"/>
    <property type="match status" value="1"/>
</dbReference>
<evidence type="ECO:0000259" key="3">
    <source>
        <dbReference type="PROSITE" id="PS50110"/>
    </source>
</evidence>
<name>A0A934X093_9BACT</name>
<dbReference type="Pfam" id="PF00072">
    <property type="entry name" value="Response_reg"/>
    <property type="match status" value="1"/>
</dbReference>